<proteinExistence type="predicted"/>
<keyword evidence="1" id="KW-0812">Transmembrane</keyword>
<reference evidence="2" key="2">
    <citation type="submission" date="2021-03" db="UniProtKB">
        <authorList>
            <consortium name="Ensembl"/>
        </authorList>
    </citation>
    <scope>IDENTIFICATION</scope>
</reference>
<dbReference type="InParanoid" id="A0A803JQ21"/>
<evidence type="ECO:0000313" key="2">
    <source>
        <dbReference type="Ensembl" id="ENSXETP00000110109"/>
    </source>
</evidence>
<keyword evidence="1" id="KW-1133">Transmembrane helix</keyword>
<reference evidence="2" key="1">
    <citation type="journal article" date="2010" name="Science">
        <title>The genome of the Western clawed frog Xenopus tropicalis.</title>
        <authorList>
            <person name="Hellsten U."/>
            <person name="Harland R.M."/>
            <person name="Gilchrist M.J."/>
            <person name="Hendrix D."/>
            <person name="Jurka J."/>
            <person name="Kapitonov V."/>
            <person name="Ovcharenko I."/>
            <person name="Putnam N.H."/>
            <person name="Shu S."/>
            <person name="Taher L."/>
            <person name="Blitz I.L."/>
            <person name="Blumberg B."/>
            <person name="Dichmann D.S."/>
            <person name="Dubchak I."/>
            <person name="Amaya E."/>
            <person name="Detter J.C."/>
            <person name="Fletcher R."/>
            <person name="Gerhard D.S."/>
            <person name="Goodstein D."/>
            <person name="Graves T."/>
            <person name="Grigoriev I.V."/>
            <person name="Grimwood J."/>
            <person name="Kawashima T."/>
            <person name="Lindquist E."/>
            <person name="Lucas S.M."/>
            <person name="Mead P.E."/>
            <person name="Mitros T."/>
            <person name="Ogino H."/>
            <person name="Ohta Y."/>
            <person name="Poliakov A.V."/>
            <person name="Pollet N."/>
            <person name="Robert J."/>
            <person name="Salamov A."/>
            <person name="Sater A.K."/>
            <person name="Schmutz J."/>
            <person name="Terry A."/>
            <person name="Vize P.D."/>
            <person name="Warren W.C."/>
            <person name="Wells D."/>
            <person name="Wills A."/>
            <person name="Wilson R.K."/>
            <person name="Zimmerman L.B."/>
            <person name="Zorn A.M."/>
            <person name="Grainger R."/>
            <person name="Grammer T."/>
            <person name="Khokha M.K."/>
            <person name="Richardson P.M."/>
            <person name="Rokhsar D.S."/>
        </authorList>
    </citation>
    <scope>NUCLEOTIDE SEQUENCE [LARGE SCALE GENOMIC DNA]</scope>
    <source>
        <strain evidence="2">Nigerian</strain>
    </source>
</reference>
<organism evidence="2">
    <name type="scientific">Xenopus tropicalis</name>
    <name type="common">Western clawed frog</name>
    <name type="synonym">Silurana tropicalis</name>
    <dbReference type="NCBI Taxonomy" id="8364"/>
    <lineage>
        <taxon>Eukaryota</taxon>
        <taxon>Metazoa</taxon>
        <taxon>Chordata</taxon>
        <taxon>Craniata</taxon>
        <taxon>Vertebrata</taxon>
        <taxon>Euteleostomi</taxon>
        <taxon>Amphibia</taxon>
        <taxon>Batrachia</taxon>
        <taxon>Anura</taxon>
        <taxon>Pipoidea</taxon>
        <taxon>Pipidae</taxon>
        <taxon>Xenopodinae</taxon>
        <taxon>Xenopus</taxon>
        <taxon>Silurana</taxon>
    </lineage>
</organism>
<feature type="transmembrane region" description="Helical" evidence="1">
    <location>
        <begin position="66"/>
        <end position="83"/>
    </location>
</feature>
<keyword evidence="1" id="KW-0472">Membrane</keyword>
<dbReference type="AlphaFoldDB" id="A0A803JQ21"/>
<accession>A0A803JQ21</accession>
<name>A0A803JQ21_XENTR</name>
<protein>
    <submittedName>
        <fullName evidence="2">Uncharacterized protein</fullName>
    </submittedName>
</protein>
<feature type="transmembrane region" description="Helical" evidence="1">
    <location>
        <begin position="89"/>
        <end position="106"/>
    </location>
</feature>
<evidence type="ECO:0000256" key="1">
    <source>
        <dbReference type="SAM" id="Phobius"/>
    </source>
</evidence>
<sequence>SKNEHTYIFRKYDSASNCPIHSVPNSGCHKCFFDVFTCFVTFNVKTTMMNYELDNKNIDSSTKKHVFFRSHAIVILISTNSFWEEEQTIIIYTLISILKVIINLIHKKFIVKLQSKLLLQEISMVMSAGINRFIIITKSIFSSVHTQEDMLKINLQAMKCQLCSSLMRVLASTKLDFN</sequence>
<dbReference type="Ensembl" id="ENSXETT00000121708">
    <property type="protein sequence ID" value="ENSXETP00000110109"/>
    <property type="gene ID" value="ENSXETG00000047049"/>
</dbReference>